<proteinExistence type="predicted"/>
<dbReference type="Proteomes" id="UP000002747">
    <property type="component" value="Chromosome"/>
</dbReference>
<evidence type="ECO:0000313" key="1">
    <source>
        <dbReference type="EMBL" id="CAQ82247.1"/>
    </source>
</evidence>
<reference evidence="1 2" key="1">
    <citation type="journal article" date="2009" name="BMC Genomics">
        <title>Comparative genomics of the emerging human pathogen Photorhabdus asymbiotica with the insect pathogen Photorhabdus luminescens.</title>
        <authorList>
            <person name="Wilkinson P."/>
            <person name="Waterfield N.R."/>
            <person name="Crossman L."/>
            <person name="Corton C."/>
            <person name="Sanchez-Contreras M."/>
            <person name="Vlisidou I."/>
            <person name="Barron A."/>
            <person name="Bignell A."/>
            <person name="Clark L."/>
            <person name="Ormond D."/>
            <person name="Mayho M."/>
            <person name="Bason N."/>
            <person name="Smith F."/>
            <person name="Simmonds M."/>
            <person name="Churcher C."/>
            <person name="Harris D."/>
            <person name="Thompson N.R."/>
            <person name="Quail M."/>
            <person name="Parkhill J."/>
            <person name="ffrench-Constant R.H."/>
        </authorList>
    </citation>
    <scope>NUCLEOTIDE SEQUENCE [LARGE SCALE GENOMIC DNA]</scope>
    <source>
        <strain evidence="2">ATCC 43949 / 3105-77</strain>
    </source>
</reference>
<gene>
    <name evidence="1" type="ordered locus">PAU_00154</name>
</gene>
<sequence length="36" mass="4225">MVCIWMRTILLAWNHKISRSAVNRVSSNDIGFQITY</sequence>
<protein>
    <submittedName>
        <fullName evidence="1">Uncharacterized protein</fullName>
    </submittedName>
</protein>
<dbReference type="AlphaFoldDB" id="C7BGR8"/>
<evidence type="ECO:0000313" key="2">
    <source>
        <dbReference type="Proteomes" id="UP000002747"/>
    </source>
</evidence>
<accession>C7BGR8</accession>
<name>C7BGR8_PHOAA</name>
<dbReference type="KEGG" id="pay:PAU_00154"/>
<organism evidence="1 2">
    <name type="scientific">Photorhabdus asymbiotica subsp. asymbiotica (strain ATCC 43949 / 3105-77)</name>
    <name type="common">Xenorhabdus luminescens (strain 2)</name>
    <dbReference type="NCBI Taxonomy" id="553480"/>
    <lineage>
        <taxon>Bacteria</taxon>
        <taxon>Pseudomonadati</taxon>
        <taxon>Pseudomonadota</taxon>
        <taxon>Gammaproteobacteria</taxon>
        <taxon>Enterobacterales</taxon>
        <taxon>Morganellaceae</taxon>
        <taxon>Photorhabdus</taxon>
    </lineage>
</organism>
<dbReference type="STRING" id="291112.PAU_00154"/>
<dbReference type="EMBL" id="FM162591">
    <property type="protein sequence ID" value="CAQ82247.1"/>
    <property type="molecule type" value="Genomic_DNA"/>
</dbReference>